<evidence type="ECO:0000256" key="3">
    <source>
        <dbReference type="ARBA" id="ARBA00012662"/>
    </source>
</evidence>
<dbReference type="GO" id="GO:0016139">
    <property type="term" value="P:glycoside catabolic process"/>
    <property type="evidence" value="ECO:0007669"/>
    <property type="project" value="TreeGrafter"/>
</dbReference>
<dbReference type="GO" id="GO:0006004">
    <property type="term" value="P:fucose metabolic process"/>
    <property type="evidence" value="ECO:0007669"/>
    <property type="project" value="InterPro"/>
</dbReference>
<reference evidence="9" key="1">
    <citation type="submission" date="2019-12" db="UniProtKB">
        <authorList>
            <consortium name="WormBaseParasite"/>
        </authorList>
    </citation>
    <scope>IDENTIFICATION</scope>
</reference>
<dbReference type="InterPro" id="IPR016286">
    <property type="entry name" value="FUC_metazoa-typ"/>
</dbReference>
<protein>
    <recommendedName>
        <fullName evidence="3">alpha-L-fucosidase</fullName>
        <ecNumber evidence="3">3.2.1.51</ecNumber>
    </recommendedName>
</protein>
<dbReference type="GO" id="GO:0004560">
    <property type="term" value="F:alpha-L-fucosidase activity"/>
    <property type="evidence" value="ECO:0007669"/>
    <property type="project" value="UniProtKB-EC"/>
</dbReference>
<feature type="domain" description="Glycoside hydrolase family 29 N-terminal" evidence="7">
    <location>
        <begin position="40"/>
        <end position="107"/>
    </location>
</feature>
<dbReference type="PRINTS" id="PR00741">
    <property type="entry name" value="GLHYDRLASE29"/>
</dbReference>
<dbReference type="GO" id="GO:0005764">
    <property type="term" value="C:lysosome"/>
    <property type="evidence" value="ECO:0007669"/>
    <property type="project" value="TreeGrafter"/>
</dbReference>
<sequence length="107" mass="12869">MGMVVQIVCLFKVLCIDQQAPRRLRHVAKQVRVELEQHGRELEQAFRHENIPFGLHFSLYEWFNSLYIQDKAIKFKTKTYVKKVMRLLLMETVNDYKPDVLWSDADW</sequence>
<dbReference type="PANTHER" id="PTHR10030">
    <property type="entry name" value="ALPHA-L-FUCOSIDASE"/>
    <property type="match status" value="1"/>
</dbReference>
<dbReference type="AlphaFoldDB" id="A0A5S6QC80"/>
<dbReference type="WBParaSite" id="TMUE_1000004799.1">
    <property type="protein sequence ID" value="TMUE_1000004799.1"/>
    <property type="gene ID" value="WBGene00293441"/>
</dbReference>
<dbReference type="Gene3D" id="3.20.20.80">
    <property type="entry name" value="Glycosidases"/>
    <property type="match status" value="1"/>
</dbReference>
<dbReference type="Pfam" id="PF01120">
    <property type="entry name" value="Alpha_L_fucos"/>
    <property type="match status" value="1"/>
</dbReference>
<dbReference type="InterPro" id="IPR057739">
    <property type="entry name" value="Glyco_hydro_29_N"/>
</dbReference>
<dbReference type="PANTHER" id="PTHR10030:SF37">
    <property type="entry name" value="ALPHA-L-FUCOSIDASE-RELATED"/>
    <property type="match status" value="1"/>
</dbReference>
<keyword evidence="5" id="KW-0378">Hydrolase</keyword>
<evidence type="ECO:0000256" key="6">
    <source>
        <dbReference type="ARBA" id="ARBA00023295"/>
    </source>
</evidence>
<dbReference type="SUPFAM" id="SSF51445">
    <property type="entry name" value="(Trans)glycosidases"/>
    <property type="match status" value="1"/>
</dbReference>
<evidence type="ECO:0000313" key="8">
    <source>
        <dbReference type="Proteomes" id="UP000046395"/>
    </source>
</evidence>
<evidence type="ECO:0000313" key="9">
    <source>
        <dbReference type="WBParaSite" id="TMUE_1000004799.1"/>
    </source>
</evidence>
<name>A0A5S6QC80_TRIMR</name>
<evidence type="ECO:0000259" key="7">
    <source>
        <dbReference type="Pfam" id="PF01120"/>
    </source>
</evidence>
<dbReference type="STRING" id="70415.A0A5S6QC80"/>
<dbReference type="Proteomes" id="UP000046395">
    <property type="component" value="Unassembled WGS sequence"/>
</dbReference>
<keyword evidence="4" id="KW-0732">Signal</keyword>
<accession>A0A5S6QC80</accession>
<dbReference type="InterPro" id="IPR000933">
    <property type="entry name" value="Glyco_hydro_29"/>
</dbReference>
<evidence type="ECO:0000256" key="4">
    <source>
        <dbReference type="ARBA" id="ARBA00022729"/>
    </source>
</evidence>
<proteinExistence type="inferred from homology"/>
<organism evidence="8 9">
    <name type="scientific">Trichuris muris</name>
    <name type="common">Mouse whipworm</name>
    <dbReference type="NCBI Taxonomy" id="70415"/>
    <lineage>
        <taxon>Eukaryota</taxon>
        <taxon>Metazoa</taxon>
        <taxon>Ecdysozoa</taxon>
        <taxon>Nematoda</taxon>
        <taxon>Enoplea</taxon>
        <taxon>Dorylaimia</taxon>
        <taxon>Trichinellida</taxon>
        <taxon>Trichuridae</taxon>
        <taxon>Trichuris</taxon>
    </lineage>
</organism>
<dbReference type="EC" id="3.2.1.51" evidence="3"/>
<evidence type="ECO:0000256" key="5">
    <source>
        <dbReference type="ARBA" id="ARBA00022801"/>
    </source>
</evidence>
<keyword evidence="8" id="KW-1185">Reference proteome</keyword>
<keyword evidence="6" id="KW-0326">Glycosidase</keyword>
<evidence type="ECO:0000256" key="2">
    <source>
        <dbReference type="ARBA" id="ARBA00007951"/>
    </source>
</evidence>
<dbReference type="InterPro" id="IPR017853">
    <property type="entry name" value="GH"/>
</dbReference>
<evidence type="ECO:0000256" key="1">
    <source>
        <dbReference type="ARBA" id="ARBA00004071"/>
    </source>
</evidence>
<comment type="function">
    <text evidence="1">Alpha-L-fucosidase is responsible for hydrolyzing the alpha-1,6-linked fucose joined to the reducing-end N-acetylglucosamine of the carbohydrate moieties of glycoproteins.</text>
</comment>
<comment type="similarity">
    <text evidence="2">Belongs to the glycosyl hydrolase 29 family.</text>
</comment>